<organism evidence="12 13">
    <name type="scientific">Phyllachora maydis</name>
    <dbReference type="NCBI Taxonomy" id="1825666"/>
    <lineage>
        <taxon>Eukaryota</taxon>
        <taxon>Fungi</taxon>
        <taxon>Dikarya</taxon>
        <taxon>Ascomycota</taxon>
        <taxon>Pezizomycotina</taxon>
        <taxon>Sordariomycetes</taxon>
        <taxon>Sordariomycetidae</taxon>
        <taxon>Phyllachorales</taxon>
        <taxon>Phyllachoraceae</taxon>
        <taxon>Phyllachora</taxon>
    </lineage>
</organism>
<evidence type="ECO:0000256" key="8">
    <source>
        <dbReference type="ARBA" id="ARBA00023136"/>
    </source>
</evidence>
<feature type="compositionally biased region" description="Basic residues" evidence="10">
    <location>
        <begin position="111"/>
        <end position="120"/>
    </location>
</feature>
<keyword evidence="7 11" id="KW-1133">Transmembrane helix</keyword>
<dbReference type="PANTHER" id="PTHR16201:SF35">
    <property type="entry name" value="VACUOLAR AMINO ACID TRANSPORTER YPQ1-RELATED"/>
    <property type="match status" value="1"/>
</dbReference>
<evidence type="ECO:0000313" key="12">
    <source>
        <dbReference type="EMBL" id="KAK2066546.1"/>
    </source>
</evidence>
<evidence type="ECO:0000256" key="10">
    <source>
        <dbReference type="SAM" id="MobiDB-lite"/>
    </source>
</evidence>
<feature type="transmembrane region" description="Helical" evidence="11">
    <location>
        <begin position="259"/>
        <end position="278"/>
    </location>
</feature>
<dbReference type="EMBL" id="JAQQPM010000001">
    <property type="protein sequence ID" value="KAK2066546.1"/>
    <property type="molecule type" value="Genomic_DNA"/>
</dbReference>
<keyword evidence="5 11" id="KW-0812">Transmembrane</keyword>
<proteinExistence type="inferred from homology"/>
<feature type="region of interest" description="Disordered" evidence="10">
    <location>
        <begin position="326"/>
        <end position="367"/>
    </location>
</feature>
<dbReference type="FunFam" id="1.20.1280.290:FF:000011">
    <property type="entry name" value="PQ loop repeat protein"/>
    <property type="match status" value="1"/>
</dbReference>
<feature type="transmembrane region" description="Helical" evidence="11">
    <location>
        <begin position="178"/>
        <end position="198"/>
    </location>
</feature>
<feature type="region of interest" description="Disordered" evidence="10">
    <location>
        <begin position="107"/>
        <end position="173"/>
    </location>
</feature>
<evidence type="ECO:0000256" key="7">
    <source>
        <dbReference type="ARBA" id="ARBA00022989"/>
    </source>
</evidence>
<dbReference type="GO" id="GO:0012505">
    <property type="term" value="C:endomembrane system"/>
    <property type="evidence" value="ECO:0007669"/>
    <property type="project" value="UniProtKB-SubCell"/>
</dbReference>
<dbReference type="FunFam" id="1.20.1280.290:FF:000012">
    <property type="entry name" value="Vacuolar membrane PQ loop repeat protein"/>
    <property type="match status" value="1"/>
</dbReference>
<protein>
    <recommendedName>
        <fullName evidence="14">PQ-loop-domain-containing protein</fullName>
    </recommendedName>
</protein>
<dbReference type="PANTHER" id="PTHR16201">
    <property type="entry name" value="SEVEN TRANSMEMBRANE PROTEIN 1-RELATED"/>
    <property type="match status" value="1"/>
</dbReference>
<dbReference type="GO" id="GO:0034488">
    <property type="term" value="P:basic amino acid transmembrane export from vacuole"/>
    <property type="evidence" value="ECO:0007669"/>
    <property type="project" value="UniProtKB-ARBA"/>
</dbReference>
<evidence type="ECO:0008006" key="14">
    <source>
        <dbReference type="Google" id="ProtNLM"/>
    </source>
</evidence>
<name>A0AAD9HW39_9PEZI</name>
<feature type="transmembrane region" description="Helical" evidence="11">
    <location>
        <begin position="78"/>
        <end position="96"/>
    </location>
</feature>
<evidence type="ECO:0000313" key="13">
    <source>
        <dbReference type="Proteomes" id="UP001217918"/>
    </source>
</evidence>
<dbReference type="Pfam" id="PF04193">
    <property type="entry name" value="PQ-loop"/>
    <property type="match status" value="2"/>
</dbReference>
<feature type="transmembrane region" description="Helical" evidence="11">
    <location>
        <begin position="298"/>
        <end position="320"/>
    </location>
</feature>
<evidence type="ECO:0000256" key="2">
    <source>
        <dbReference type="ARBA" id="ARBA00004127"/>
    </source>
</evidence>
<sequence length="367" mass="40689">MAPPTATLNLDVEAISGICGSISIACWVVVFSPQIVENFRRSSAEGLSIQFIIVWLFGDFCNILGAVLQGVLPTMTILAIYYTIADLVLLGQCFYYRGFTWRDHVAEPAKPKPKPKPKPPRARDDEFQQPDERAALLAPTSHPSTPSDRERRGSDWSASLSHLSPAVPRPPTSRRQAASWNALAILMVCAAGVAGWWLSRGVQGGGEGGAEEEGEDDALRMDLWGQIFGWLCAVLYLGSRLPQLLLNFRRKSTEGVSMLFFLFACLGNLTYVLSILAYEPRCGGPACLYGRYVLVNLSWLAGSAGTLLLDLGIFVQFFMYDNNHKGRGEEEEYGEEGATEFGDEEEEDRQGNNRWDQRPVLQRNDSR</sequence>
<evidence type="ECO:0000256" key="3">
    <source>
        <dbReference type="ARBA" id="ARBA00022448"/>
    </source>
</evidence>
<comment type="similarity">
    <text evidence="9">Belongs to the laat-1 family.</text>
</comment>
<reference evidence="12" key="1">
    <citation type="journal article" date="2023" name="Mol. Plant Microbe Interact.">
        <title>Elucidating the Obligate Nature and Biological Capacity of an Invasive Fungal Corn Pathogen.</title>
        <authorList>
            <person name="MacCready J.S."/>
            <person name="Roggenkamp E.M."/>
            <person name="Gdanetz K."/>
            <person name="Chilvers M.I."/>
        </authorList>
    </citation>
    <scope>NUCLEOTIDE SEQUENCE</scope>
    <source>
        <strain evidence="12">PM02</strain>
    </source>
</reference>
<dbReference type="AlphaFoldDB" id="A0AAD9HW39"/>
<comment type="caution">
    <text evidence="12">The sequence shown here is derived from an EMBL/GenBank/DDBJ whole genome shotgun (WGS) entry which is preliminary data.</text>
</comment>
<dbReference type="GO" id="GO:0015174">
    <property type="term" value="F:basic amino acid transmembrane transporter activity"/>
    <property type="evidence" value="ECO:0007669"/>
    <property type="project" value="UniProtKB-ARBA"/>
</dbReference>
<dbReference type="InterPro" id="IPR051415">
    <property type="entry name" value="LAAT-1"/>
</dbReference>
<keyword evidence="3" id="KW-0813">Transport</keyword>
<dbReference type="InterPro" id="IPR006603">
    <property type="entry name" value="PQ-loop_rpt"/>
</dbReference>
<evidence type="ECO:0000256" key="9">
    <source>
        <dbReference type="ARBA" id="ARBA00038039"/>
    </source>
</evidence>
<keyword evidence="6" id="KW-0677">Repeat</keyword>
<gene>
    <name evidence="12" type="ORF">P8C59_000352</name>
</gene>
<evidence type="ECO:0000256" key="4">
    <source>
        <dbReference type="ARBA" id="ARBA00022554"/>
    </source>
</evidence>
<dbReference type="GO" id="GO:0098588">
    <property type="term" value="C:bounding membrane of organelle"/>
    <property type="evidence" value="ECO:0007669"/>
    <property type="project" value="UniProtKB-ARBA"/>
</dbReference>
<evidence type="ECO:0000256" key="11">
    <source>
        <dbReference type="SAM" id="Phobius"/>
    </source>
</evidence>
<evidence type="ECO:0000256" key="1">
    <source>
        <dbReference type="ARBA" id="ARBA00004116"/>
    </source>
</evidence>
<feature type="transmembrane region" description="Helical" evidence="11">
    <location>
        <begin position="52"/>
        <end position="72"/>
    </location>
</feature>
<evidence type="ECO:0000256" key="6">
    <source>
        <dbReference type="ARBA" id="ARBA00022737"/>
    </source>
</evidence>
<accession>A0AAD9HW39</accession>
<feature type="compositionally biased region" description="Acidic residues" evidence="10">
    <location>
        <begin position="329"/>
        <end position="348"/>
    </location>
</feature>
<dbReference type="GO" id="GO:0005773">
    <property type="term" value="C:vacuole"/>
    <property type="evidence" value="ECO:0007669"/>
    <property type="project" value="UniProtKB-SubCell"/>
</dbReference>
<keyword evidence="13" id="KW-1185">Reference proteome</keyword>
<comment type="subcellular location">
    <subcellularLocation>
        <location evidence="2">Endomembrane system</location>
        <topology evidence="2">Multi-pass membrane protein</topology>
    </subcellularLocation>
    <subcellularLocation>
        <location evidence="1">Vacuole</location>
    </subcellularLocation>
</comment>
<dbReference type="GO" id="GO:0015101">
    <property type="term" value="F:organic cation transmembrane transporter activity"/>
    <property type="evidence" value="ECO:0007669"/>
    <property type="project" value="UniProtKB-ARBA"/>
</dbReference>
<feature type="compositionally biased region" description="Basic and acidic residues" evidence="10">
    <location>
        <begin position="121"/>
        <end position="134"/>
    </location>
</feature>
<dbReference type="GO" id="GO:0034490">
    <property type="term" value="P:basic amino acid transmembrane import into vacuole"/>
    <property type="evidence" value="ECO:0007669"/>
    <property type="project" value="UniProtKB-ARBA"/>
</dbReference>
<dbReference type="Gene3D" id="1.20.1280.290">
    <property type="match status" value="2"/>
</dbReference>
<dbReference type="GO" id="GO:0015179">
    <property type="term" value="F:L-amino acid transmembrane transporter activity"/>
    <property type="evidence" value="ECO:0007669"/>
    <property type="project" value="UniProtKB-ARBA"/>
</dbReference>
<feature type="transmembrane region" description="Helical" evidence="11">
    <location>
        <begin position="218"/>
        <end position="238"/>
    </location>
</feature>
<dbReference type="SMART" id="SM00679">
    <property type="entry name" value="CTNS"/>
    <property type="match status" value="2"/>
</dbReference>
<evidence type="ECO:0000256" key="5">
    <source>
        <dbReference type="ARBA" id="ARBA00022692"/>
    </source>
</evidence>
<keyword evidence="8 11" id="KW-0472">Membrane</keyword>
<keyword evidence="4" id="KW-0926">Vacuole</keyword>
<dbReference type="Proteomes" id="UP001217918">
    <property type="component" value="Unassembled WGS sequence"/>
</dbReference>
<feature type="transmembrane region" description="Helical" evidence="11">
    <location>
        <begin position="12"/>
        <end position="31"/>
    </location>
</feature>